<feature type="region of interest" description="Disordered" evidence="1">
    <location>
        <begin position="60"/>
        <end position="157"/>
    </location>
</feature>
<dbReference type="AlphaFoldDB" id="A0A6A5W4V5"/>
<feature type="compositionally biased region" description="Basic and acidic residues" evidence="1">
    <location>
        <begin position="197"/>
        <end position="207"/>
    </location>
</feature>
<feature type="chain" id="PRO_5025499575" evidence="2">
    <location>
        <begin position="24"/>
        <end position="214"/>
    </location>
</feature>
<gene>
    <name evidence="3" type="ORF">BU23DRAFT_562864</name>
</gene>
<feature type="region of interest" description="Disordered" evidence="1">
    <location>
        <begin position="176"/>
        <end position="214"/>
    </location>
</feature>
<feature type="compositionally biased region" description="Polar residues" evidence="1">
    <location>
        <begin position="69"/>
        <end position="94"/>
    </location>
</feature>
<evidence type="ECO:0000256" key="2">
    <source>
        <dbReference type="SAM" id="SignalP"/>
    </source>
</evidence>
<protein>
    <submittedName>
        <fullName evidence="3">Uncharacterized protein</fullName>
    </submittedName>
</protein>
<feature type="signal peptide" evidence="2">
    <location>
        <begin position="1"/>
        <end position="23"/>
    </location>
</feature>
<feature type="compositionally biased region" description="Basic and acidic residues" evidence="1">
    <location>
        <begin position="177"/>
        <end position="186"/>
    </location>
</feature>
<evidence type="ECO:0000256" key="1">
    <source>
        <dbReference type="SAM" id="MobiDB-lite"/>
    </source>
</evidence>
<name>A0A6A5W4V5_9PLEO</name>
<accession>A0A6A5W4V5</accession>
<evidence type="ECO:0000313" key="3">
    <source>
        <dbReference type="EMBL" id="KAF1980537.1"/>
    </source>
</evidence>
<reference evidence="3" key="1">
    <citation type="journal article" date="2020" name="Stud. Mycol.">
        <title>101 Dothideomycetes genomes: a test case for predicting lifestyles and emergence of pathogens.</title>
        <authorList>
            <person name="Haridas S."/>
            <person name="Albert R."/>
            <person name="Binder M."/>
            <person name="Bloem J."/>
            <person name="Labutti K."/>
            <person name="Salamov A."/>
            <person name="Andreopoulos B."/>
            <person name="Baker S."/>
            <person name="Barry K."/>
            <person name="Bills G."/>
            <person name="Bluhm B."/>
            <person name="Cannon C."/>
            <person name="Castanera R."/>
            <person name="Culley D."/>
            <person name="Daum C."/>
            <person name="Ezra D."/>
            <person name="Gonzalez J."/>
            <person name="Henrissat B."/>
            <person name="Kuo A."/>
            <person name="Liang C."/>
            <person name="Lipzen A."/>
            <person name="Lutzoni F."/>
            <person name="Magnuson J."/>
            <person name="Mondo S."/>
            <person name="Nolan M."/>
            <person name="Ohm R."/>
            <person name="Pangilinan J."/>
            <person name="Park H.-J."/>
            <person name="Ramirez L."/>
            <person name="Alfaro M."/>
            <person name="Sun H."/>
            <person name="Tritt A."/>
            <person name="Yoshinaga Y."/>
            <person name="Zwiers L.-H."/>
            <person name="Turgeon B."/>
            <person name="Goodwin S."/>
            <person name="Spatafora J."/>
            <person name="Crous P."/>
            <person name="Grigoriev I."/>
        </authorList>
    </citation>
    <scope>NUCLEOTIDE SEQUENCE</scope>
    <source>
        <strain evidence="3">CBS 107.79</strain>
    </source>
</reference>
<keyword evidence="2" id="KW-0732">Signal</keyword>
<keyword evidence="4" id="KW-1185">Reference proteome</keyword>
<proteinExistence type="predicted"/>
<organism evidence="3 4">
    <name type="scientific">Bimuria novae-zelandiae CBS 107.79</name>
    <dbReference type="NCBI Taxonomy" id="1447943"/>
    <lineage>
        <taxon>Eukaryota</taxon>
        <taxon>Fungi</taxon>
        <taxon>Dikarya</taxon>
        <taxon>Ascomycota</taxon>
        <taxon>Pezizomycotina</taxon>
        <taxon>Dothideomycetes</taxon>
        <taxon>Pleosporomycetidae</taxon>
        <taxon>Pleosporales</taxon>
        <taxon>Massarineae</taxon>
        <taxon>Didymosphaeriaceae</taxon>
        <taxon>Bimuria</taxon>
    </lineage>
</organism>
<dbReference type="EMBL" id="ML976656">
    <property type="protein sequence ID" value="KAF1980537.1"/>
    <property type="molecule type" value="Genomic_DNA"/>
</dbReference>
<evidence type="ECO:0000313" key="4">
    <source>
        <dbReference type="Proteomes" id="UP000800036"/>
    </source>
</evidence>
<sequence length="214" mass="23352">MCLDGSALLLVSTLLRLDSLTTALRTRGSSSTTMIEFHRAALTAPAANRGDGHTVGRLALRSSRRGNERLSSSRNAPQVYSGLSSGDSTYTNPPSSRGSSASRSERLPFSSTDFLLHTSPPRRENDRPSAPRNTPQVNPGYGPGFGIAPLRIAPQGNPRRRATYTVETETVITYANTRRDNQDRDLPTGLLPPIGEAEARRRNRESWLKPALKK</sequence>
<dbReference type="Proteomes" id="UP000800036">
    <property type="component" value="Unassembled WGS sequence"/>
</dbReference>